<dbReference type="Proteomes" id="UP000515123">
    <property type="component" value="Linkage group 12"/>
</dbReference>
<dbReference type="CDD" id="cd04660">
    <property type="entry name" value="nsLTP_like"/>
    <property type="match status" value="1"/>
</dbReference>
<dbReference type="AlphaFoldDB" id="A0A6P5FX46"/>
<dbReference type="RefSeq" id="XP_020100564.1">
    <property type="nucleotide sequence ID" value="XM_020244975.1"/>
</dbReference>
<gene>
    <name evidence="4" type="primary">LOC109718645</name>
</gene>
<accession>A0A6P5FX46</accession>
<keyword evidence="1" id="KW-0732">Signal</keyword>
<dbReference type="Gene3D" id="1.10.110.10">
    <property type="entry name" value="Plant lipid-transfer and hydrophobic proteins"/>
    <property type="match status" value="1"/>
</dbReference>
<sequence length="111" mass="12362">MAKEKLFCFLAFAITILAIFSPAWSVDPCEADIVHLIQYCYEFVQIKGPKIPPSITCCLVVRSTDMPCTCKHVNKEVEKIISMEKVSYVAERCDRPLAHGSKCGSYTVPSA</sequence>
<dbReference type="PANTHER" id="PTHR33286:SF1">
    <property type="entry name" value="OS01G0800600 PROTEIN"/>
    <property type="match status" value="1"/>
</dbReference>
<dbReference type="OrthoDB" id="678486at2759"/>
<dbReference type="Gramene" id="Aco000620.1.mrna1">
    <property type="protein sequence ID" value="Aco000620.1.mrna1"/>
    <property type="gene ID" value="Aco000620.1.path1"/>
</dbReference>
<dbReference type="InterPro" id="IPR044741">
    <property type="entry name" value="NsLTP-like"/>
</dbReference>
<evidence type="ECO:0000313" key="4">
    <source>
        <dbReference type="RefSeq" id="XP_020100564.1"/>
    </source>
</evidence>
<dbReference type="InterPro" id="IPR016140">
    <property type="entry name" value="Bifunc_inhib/LTP/seed_store"/>
</dbReference>
<evidence type="ECO:0000256" key="1">
    <source>
        <dbReference type="SAM" id="SignalP"/>
    </source>
</evidence>
<keyword evidence="3" id="KW-1185">Reference proteome</keyword>
<proteinExistence type="predicted"/>
<dbReference type="InterPro" id="IPR036312">
    <property type="entry name" value="Bifun_inhib/LTP/seed_sf"/>
</dbReference>
<dbReference type="GeneID" id="109718645"/>
<dbReference type="SUPFAM" id="SSF47699">
    <property type="entry name" value="Bifunctional inhibitor/lipid-transfer protein/seed storage 2S albumin"/>
    <property type="match status" value="1"/>
</dbReference>
<dbReference type="Pfam" id="PF14368">
    <property type="entry name" value="LTP_2"/>
    <property type="match status" value="1"/>
</dbReference>
<name>A0A6P5FX46_ANACO</name>
<feature type="domain" description="Bifunctional inhibitor/plant lipid transfer protein/seed storage helical" evidence="2">
    <location>
        <begin position="23"/>
        <end position="103"/>
    </location>
</feature>
<dbReference type="PANTHER" id="PTHR33286">
    <property type="entry name" value="BIFUNCTIONAL INHIBITOR/LIPID-TRANSFER PROTEIN/SEED STORAGE 2S ALBUMIN SUPERFAMILY PROTEIN"/>
    <property type="match status" value="1"/>
</dbReference>
<protein>
    <submittedName>
        <fullName evidence="4">Uncharacterized protein LOC109718645</fullName>
    </submittedName>
</protein>
<reference evidence="4" key="2">
    <citation type="submission" date="2025-08" db="UniProtKB">
        <authorList>
            <consortium name="RefSeq"/>
        </authorList>
    </citation>
    <scope>IDENTIFICATION</scope>
    <source>
        <tissue evidence="4">Leaf</tissue>
    </source>
</reference>
<organism evidence="3 4">
    <name type="scientific">Ananas comosus</name>
    <name type="common">Pineapple</name>
    <name type="synonym">Ananas ananas</name>
    <dbReference type="NCBI Taxonomy" id="4615"/>
    <lineage>
        <taxon>Eukaryota</taxon>
        <taxon>Viridiplantae</taxon>
        <taxon>Streptophyta</taxon>
        <taxon>Embryophyta</taxon>
        <taxon>Tracheophyta</taxon>
        <taxon>Spermatophyta</taxon>
        <taxon>Magnoliopsida</taxon>
        <taxon>Liliopsida</taxon>
        <taxon>Poales</taxon>
        <taxon>Bromeliaceae</taxon>
        <taxon>Bromelioideae</taxon>
        <taxon>Ananas</taxon>
    </lineage>
</organism>
<evidence type="ECO:0000259" key="2">
    <source>
        <dbReference type="Pfam" id="PF14368"/>
    </source>
</evidence>
<feature type="signal peptide" evidence="1">
    <location>
        <begin position="1"/>
        <end position="25"/>
    </location>
</feature>
<feature type="chain" id="PRO_5028289926" evidence="1">
    <location>
        <begin position="26"/>
        <end position="111"/>
    </location>
</feature>
<evidence type="ECO:0000313" key="3">
    <source>
        <dbReference type="Proteomes" id="UP000515123"/>
    </source>
</evidence>
<reference evidence="3" key="1">
    <citation type="journal article" date="2015" name="Nat. Genet.">
        <title>The pineapple genome and the evolution of CAM photosynthesis.</title>
        <authorList>
            <person name="Ming R."/>
            <person name="VanBuren R."/>
            <person name="Wai C.M."/>
            <person name="Tang H."/>
            <person name="Schatz M.C."/>
            <person name="Bowers J.E."/>
            <person name="Lyons E."/>
            <person name="Wang M.L."/>
            <person name="Chen J."/>
            <person name="Biggers E."/>
            <person name="Zhang J."/>
            <person name="Huang L."/>
            <person name="Zhang L."/>
            <person name="Miao W."/>
            <person name="Zhang J."/>
            <person name="Ye Z."/>
            <person name="Miao C."/>
            <person name="Lin Z."/>
            <person name="Wang H."/>
            <person name="Zhou H."/>
            <person name="Yim W.C."/>
            <person name="Priest H.D."/>
            <person name="Zheng C."/>
            <person name="Woodhouse M."/>
            <person name="Edger P.P."/>
            <person name="Guyot R."/>
            <person name="Guo H.B."/>
            <person name="Guo H."/>
            <person name="Zheng G."/>
            <person name="Singh R."/>
            <person name="Sharma A."/>
            <person name="Min X."/>
            <person name="Zheng Y."/>
            <person name="Lee H."/>
            <person name="Gurtowski J."/>
            <person name="Sedlazeck F.J."/>
            <person name="Harkess A."/>
            <person name="McKain M.R."/>
            <person name="Liao Z."/>
            <person name="Fang J."/>
            <person name="Liu J."/>
            <person name="Zhang X."/>
            <person name="Zhang Q."/>
            <person name="Hu W."/>
            <person name="Qin Y."/>
            <person name="Wang K."/>
            <person name="Chen L.Y."/>
            <person name="Shirley N."/>
            <person name="Lin Y.R."/>
            <person name="Liu L.Y."/>
            <person name="Hernandez A.G."/>
            <person name="Wright C.L."/>
            <person name="Bulone V."/>
            <person name="Tuskan G.A."/>
            <person name="Heath K."/>
            <person name="Zee F."/>
            <person name="Moore P.H."/>
            <person name="Sunkar R."/>
            <person name="Leebens-Mack J.H."/>
            <person name="Mockler T."/>
            <person name="Bennetzen J.L."/>
            <person name="Freeling M."/>
            <person name="Sankoff D."/>
            <person name="Paterson A.H."/>
            <person name="Zhu X."/>
            <person name="Yang X."/>
            <person name="Smith J.A."/>
            <person name="Cushman J.C."/>
            <person name="Paull R.E."/>
            <person name="Yu Q."/>
        </authorList>
    </citation>
    <scope>NUCLEOTIDE SEQUENCE [LARGE SCALE GENOMIC DNA]</scope>
    <source>
        <strain evidence="3">cv. F153</strain>
    </source>
</reference>